<feature type="compositionally biased region" description="Low complexity" evidence="1">
    <location>
        <begin position="142"/>
        <end position="156"/>
    </location>
</feature>
<evidence type="ECO:0000256" key="1">
    <source>
        <dbReference type="SAM" id="MobiDB-lite"/>
    </source>
</evidence>
<dbReference type="Proteomes" id="UP000886595">
    <property type="component" value="Unassembled WGS sequence"/>
</dbReference>
<evidence type="ECO:0000313" key="3">
    <source>
        <dbReference type="Proteomes" id="UP000886595"/>
    </source>
</evidence>
<gene>
    <name evidence="2" type="ORF">Bca52824_033241</name>
</gene>
<feature type="compositionally biased region" description="Basic and acidic residues" evidence="1">
    <location>
        <begin position="47"/>
        <end position="70"/>
    </location>
</feature>
<sequence length="174" mass="19082">MKRMKKEEDDDSDLRRRKIRTRLGFQISLEIYRASLWFLNGREEKEEDFHLQEKEENRDVTRGSGGEDRGANTSETGETAGLPVTFSSGGGAGGGGGRGGEGGGGDCVKRSSFCDLTMRKQWMVIVITVKDEEDIGKFKDYTPSSTDDATPPKTDTAPPPPKEEKASSTEDVQA</sequence>
<evidence type="ECO:0000313" key="2">
    <source>
        <dbReference type="EMBL" id="KAG2304590.1"/>
    </source>
</evidence>
<accession>A0A8X7V5W3</accession>
<feature type="compositionally biased region" description="Gly residues" evidence="1">
    <location>
        <begin position="88"/>
        <end position="105"/>
    </location>
</feature>
<dbReference type="EMBL" id="JAAMPC010000007">
    <property type="protein sequence ID" value="KAG2304590.1"/>
    <property type="molecule type" value="Genomic_DNA"/>
</dbReference>
<keyword evidence="3" id="KW-1185">Reference proteome</keyword>
<feature type="region of interest" description="Disordered" evidence="1">
    <location>
        <begin position="47"/>
        <end position="105"/>
    </location>
</feature>
<proteinExistence type="predicted"/>
<comment type="caution">
    <text evidence="2">The sequence shown here is derived from an EMBL/GenBank/DDBJ whole genome shotgun (WGS) entry which is preliminary data.</text>
</comment>
<reference evidence="2 3" key="1">
    <citation type="submission" date="2020-02" db="EMBL/GenBank/DDBJ databases">
        <authorList>
            <person name="Ma Q."/>
            <person name="Huang Y."/>
            <person name="Song X."/>
            <person name="Pei D."/>
        </authorList>
    </citation>
    <scope>NUCLEOTIDE SEQUENCE [LARGE SCALE GENOMIC DNA]</scope>
    <source>
        <strain evidence="2">Sxm20200214</strain>
        <tissue evidence="2">Leaf</tissue>
    </source>
</reference>
<protein>
    <submittedName>
        <fullName evidence="2">Uncharacterized protein</fullName>
    </submittedName>
</protein>
<dbReference type="AlphaFoldDB" id="A0A8X7V5W3"/>
<feature type="region of interest" description="Disordered" evidence="1">
    <location>
        <begin position="134"/>
        <end position="174"/>
    </location>
</feature>
<organism evidence="2 3">
    <name type="scientific">Brassica carinata</name>
    <name type="common">Ethiopian mustard</name>
    <name type="synonym">Abyssinian cabbage</name>
    <dbReference type="NCBI Taxonomy" id="52824"/>
    <lineage>
        <taxon>Eukaryota</taxon>
        <taxon>Viridiplantae</taxon>
        <taxon>Streptophyta</taxon>
        <taxon>Embryophyta</taxon>
        <taxon>Tracheophyta</taxon>
        <taxon>Spermatophyta</taxon>
        <taxon>Magnoliopsida</taxon>
        <taxon>eudicotyledons</taxon>
        <taxon>Gunneridae</taxon>
        <taxon>Pentapetalae</taxon>
        <taxon>rosids</taxon>
        <taxon>malvids</taxon>
        <taxon>Brassicales</taxon>
        <taxon>Brassicaceae</taxon>
        <taxon>Brassiceae</taxon>
        <taxon>Brassica</taxon>
    </lineage>
</organism>
<name>A0A8X7V5W3_BRACI</name>